<feature type="transmembrane region" description="Helical" evidence="8">
    <location>
        <begin position="288"/>
        <end position="309"/>
    </location>
</feature>
<evidence type="ECO:0000256" key="6">
    <source>
        <dbReference type="ARBA" id="ARBA00023136"/>
    </source>
</evidence>
<dbReference type="OrthoDB" id="3900342at2759"/>
<dbReference type="InterPro" id="IPR004840">
    <property type="entry name" value="Amino_acid_permease_CS"/>
</dbReference>
<feature type="region of interest" description="Disordered" evidence="7">
    <location>
        <begin position="1"/>
        <end position="29"/>
    </location>
</feature>
<comment type="caution">
    <text evidence="10">The sequence shown here is derived from an EMBL/GenBank/DDBJ whole genome shotgun (WGS) entry which is preliminary data.</text>
</comment>
<feature type="transmembrane region" description="Helical" evidence="8">
    <location>
        <begin position="388"/>
        <end position="406"/>
    </location>
</feature>
<sequence>MAEYRKEGSSSPEGHDYDHDKAQYTSEQHRVTPDGVRVHGIEYEEGRALHRGLKARHITMIAIGGAIGTGLIIGTGAALARGGPASIFITYSIAGFMVYLVMCALGEMAAWLPLSSGFTGYATRFCDPALGFAVGWTYYFKYIIITPAQLTAAALVIKYWNTSINPGVWITIFLVCIIAINWFGIKFFGEFEFWLSSIKVVVIVGVILLSLILALGGGPDHDRKGFRYWNDPGAFAEYIDDGDAGRFYGLWSCMVSAVFAYSGTELVGVTFAEAQNPRKTIPKAIRLTFYRILFFYIASVILLGMLVPYNSKELAFANKSSNSAAASPYVVAIKLAGIKVLPGLLNGCICLFVFSAANSDLYIASRTIYGLASEGRAPSIFVRTNARGLPYVGLGVSAMFCLLAYMNVTDDSRTVFIYFQNLTTIFGLETWISILVTHIFFVKARKAQGIPNSAMPYVAPLGIWGSYFSLFLCIIVAFTKNFAAFTHGSWGDFDYKTFITGYLGIPLYLILIFGYKFWTKCARVTAHDADFYTGKDIIDREEEEFLARKAAMQSGKKDGSWFYRHFVSWLF</sequence>
<keyword evidence="11" id="KW-1185">Reference proteome</keyword>
<dbReference type="RefSeq" id="XP_017996635.1">
    <property type="nucleotide sequence ID" value="XM_018138778.1"/>
</dbReference>
<dbReference type="AlphaFoldDB" id="A0A0N1HJK3"/>
<keyword evidence="4" id="KW-0029">Amino-acid transport</keyword>
<dbReference type="PIRSF" id="PIRSF006060">
    <property type="entry name" value="AA_transporter"/>
    <property type="match status" value="1"/>
</dbReference>
<evidence type="ECO:0000256" key="5">
    <source>
        <dbReference type="ARBA" id="ARBA00022989"/>
    </source>
</evidence>
<feature type="domain" description="Amino acid permease/ SLC12A" evidence="9">
    <location>
        <begin position="57"/>
        <end position="524"/>
    </location>
</feature>
<dbReference type="InterPro" id="IPR004841">
    <property type="entry name" value="AA-permease/SLC12A_dom"/>
</dbReference>
<keyword evidence="5 8" id="KW-1133">Transmembrane helix</keyword>
<evidence type="ECO:0000256" key="7">
    <source>
        <dbReference type="SAM" id="MobiDB-lite"/>
    </source>
</evidence>
<evidence type="ECO:0000256" key="2">
    <source>
        <dbReference type="ARBA" id="ARBA00022448"/>
    </source>
</evidence>
<proteinExistence type="predicted"/>
<feature type="transmembrane region" description="Helical" evidence="8">
    <location>
        <begin position="139"/>
        <end position="160"/>
    </location>
</feature>
<dbReference type="VEuPathDB" id="FungiDB:AB675_10038"/>
<feature type="transmembrane region" description="Helical" evidence="8">
    <location>
        <begin position="418"/>
        <end position="442"/>
    </location>
</feature>
<keyword evidence="3 8" id="KW-0812">Transmembrane</keyword>
<comment type="subcellular location">
    <subcellularLocation>
        <location evidence="1">Membrane</location>
        <topology evidence="1">Multi-pass membrane protein</topology>
    </subcellularLocation>
</comment>
<keyword evidence="6 8" id="KW-0472">Membrane</keyword>
<gene>
    <name evidence="10" type="ORF">AB675_10038</name>
</gene>
<dbReference type="PROSITE" id="PS00218">
    <property type="entry name" value="AMINO_ACID_PERMEASE_1"/>
    <property type="match status" value="1"/>
</dbReference>
<feature type="transmembrane region" description="Helical" evidence="8">
    <location>
        <begin position="329"/>
        <end position="354"/>
    </location>
</feature>
<dbReference type="Pfam" id="PF00324">
    <property type="entry name" value="AA_permease"/>
    <property type="match status" value="1"/>
</dbReference>
<reference evidence="10 11" key="1">
    <citation type="submission" date="2015-06" db="EMBL/GenBank/DDBJ databases">
        <title>Draft genome of the ant-associated black yeast Phialophora attae CBS 131958.</title>
        <authorList>
            <person name="Moreno L.F."/>
            <person name="Stielow B.J."/>
            <person name="de Hoog S."/>
            <person name="Vicente V.A."/>
            <person name="Weiss V.A."/>
            <person name="de Vries M."/>
            <person name="Cruz L.M."/>
            <person name="Souza E.M."/>
        </authorList>
    </citation>
    <scope>NUCLEOTIDE SEQUENCE [LARGE SCALE GENOMIC DNA]</scope>
    <source>
        <strain evidence="10 11">CBS 131958</strain>
    </source>
</reference>
<name>A0A0N1HJK3_9EURO</name>
<feature type="transmembrane region" description="Helical" evidence="8">
    <location>
        <begin position="87"/>
        <end position="112"/>
    </location>
</feature>
<dbReference type="EMBL" id="LFJN01000029">
    <property type="protein sequence ID" value="KPI36672.1"/>
    <property type="molecule type" value="Genomic_DNA"/>
</dbReference>
<evidence type="ECO:0000256" key="8">
    <source>
        <dbReference type="SAM" id="Phobius"/>
    </source>
</evidence>
<dbReference type="PANTHER" id="PTHR43341">
    <property type="entry name" value="AMINO ACID PERMEASE"/>
    <property type="match status" value="1"/>
</dbReference>
<dbReference type="GO" id="GO:0015171">
    <property type="term" value="F:amino acid transmembrane transporter activity"/>
    <property type="evidence" value="ECO:0007669"/>
    <property type="project" value="TreeGrafter"/>
</dbReference>
<evidence type="ECO:0000313" key="11">
    <source>
        <dbReference type="Proteomes" id="UP000038010"/>
    </source>
</evidence>
<protein>
    <submittedName>
        <fullName evidence="10">Dicarboxylic amino acid permease</fullName>
    </submittedName>
</protein>
<accession>A0A0N1HJK3</accession>
<feature type="transmembrane region" description="Helical" evidence="8">
    <location>
        <begin position="167"/>
        <end position="185"/>
    </location>
</feature>
<evidence type="ECO:0000259" key="9">
    <source>
        <dbReference type="Pfam" id="PF00324"/>
    </source>
</evidence>
<dbReference type="Proteomes" id="UP000038010">
    <property type="component" value="Unassembled WGS sequence"/>
</dbReference>
<feature type="transmembrane region" description="Helical" evidence="8">
    <location>
        <begin position="454"/>
        <end position="478"/>
    </location>
</feature>
<feature type="transmembrane region" description="Helical" evidence="8">
    <location>
        <begin position="58"/>
        <end position="80"/>
    </location>
</feature>
<keyword evidence="2" id="KW-0813">Transport</keyword>
<dbReference type="GO" id="GO:0016020">
    <property type="term" value="C:membrane"/>
    <property type="evidence" value="ECO:0007669"/>
    <property type="project" value="UniProtKB-SubCell"/>
</dbReference>
<dbReference type="Gene3D" id="1.20.1740.10">
    <property type="entry name" value="Amino acid/polyamine transporter I"/>
    <property type="match status" value="1"/>
</dbReference>
<evidence type="ECO:0000256" key="1">
    <source>
        <dbReference type="ARBA" id="ARBA00004141"/>
    </source>
</evidence>
<evidence type="ECO:0000313" key="10">
    <source>
        <dbReference type="EMBL" id="KPI36672.1"/>
    </source>
</evidence>
<dbReference type="PANTHER" id="PTHR43341:SF9">
    <property type="entry name" value="DICARBOXYLIC AMINO ACID PERMEASE"/>
    <property type="match status" value="1"/>
</dbReference>
<evidence type="ECO:0000256" key="4">
    <source>
        <dbReference type="ARBA" id="ARBA00022970"/>
    </source>
</evidence>
<dbReference type="GeneID" id="28730658"/>
<feature type="transmembrane region" description="Helical" evidence="8">
    <location>
        <begin position="498"/>
        <end position="518"/>
    </location>
</feature>
<evidence type="ECO:0000256" key="3">
    <source>
        <dbReference type="ARBA" id="ARBA00022692"/>
    </source>
</evidence>
<dbReference type="InterPro" id="IPR050524">
    <property type="entry name" value="APC_YAT"/>
</dbReference>
<organism evidence="10 11">
    <name type="scientific">Cyphellophora attinorum</name>
    <dbReference type="NCBI Taxonomy" id="1664694"/>
    <lineage>
        <taxon>Eukaryota</taxon>
        <taxon>Fungi</taxon>
        <taxon>Dikarya</taxon>
        <taxon>Ascomycota</taxon>
        <taxon>Pezizomycotina</taxon>
        <taxon>Eurotiomycetes</taxon>
        <taxon>Chaetothyriomycetidae</taxon>
        <taxon>Chaetothyriales</taxon>
        <taxon>Cyphellophoraceae</taxon>
        <taxon>Cyphellophora</taxon>
    </lineage>
</organism>
<feature type="transmembrane region" description="Helical" evidence="8">
    <location>
        <begin position="197"/>
        <end position="217"/>
    </location>
</feature>
<dbReference type="FunFam" id="1.20.1740.10:FF:000006">
    <property type="entry name" value="General amino acid permease"/>
    <property type="match status" value="1"/>
</dbReference>